<keyword evidence="2" id="KW-0659">Purine metabolism</keyword>
<dbReference type="Pfam" id="PF03561">
    <property type="entry name" value="Allantoicase"/>
    <property type="match status" value="2"/>
</dbReference>
<dbReference type="InterPro" id="IPR015908">
    <property type="entry name" value="Allantoicase_dom"/>
</dbReference>
<comment type="catalytic activity">
    <reaction evidence="2">
        <text>allantoate + H2O = (S)-ureidoglycolate + urea</text>
        <dbReference type="Rhea" id="RHEA:11016"/>
        <dbReference type="ChEBI" id="CHEBI:15377"/>
        <dbReference type="ChEBI" id="CHEBI:16199"/>
        <dbReference type="ChEBI" id="CHEBI:17536"/>
        <dbReference type="ChEBI" id="CHEBI:57296"/>
        <dbReference type="EC" id="3.5.3.4"/>
    </reaction>
</comment>
<comment type="caution">
    <text evidence="4">The sequence shown here is derived from an EMBL/GenBank/DDBJ whole genome shotgun (WGS) entry which is preliminary data.</text>
</comment>
<proteinExistence type="inferred from homology"/>
<keyword evidence="5" id="KW-1185">Reference proteome</keyword>
<dbReference type="SUPFAM" id="SSF49785">
    <property type="entry name" value="Galactose-binding domain-like"/>
    <property type="match status" value="2"/>
</dbReference>
<gene>
    <name evidence="4" type="primary">alc_2</name>
    <name evidence="2" type="synonym">alc</name>
    <name evidence="4" type="ORF">GCM10009665_40480</name>
</gene>
<evidence type="ECO:0000313" key="4">
    <source>
        <dbReference type="EMBL" id="GAA1245521.1"/>
    </source>
</evidence>
<dbReference type="NCBIfam" id="TIGR02961">
    <property type="entry name" value="allantoicase"/>
    <property type="match status" value="1"/>
</dbReference>
<evidence type="ECO:0000259" key="3">
    <source>
        <dbReference type="Pfam" id="PF03561"/>
    </source>
</evidence>
<accession>A0ABN1WD48</accession>
<dbReference type="PANTHER" id="PTHR12045:SF3">
    <property type="entry name" value="INACTIVE ALLANTOICASE-RELATED"/>
    <property type="match status" value="1"/>
</dbReference>
<protein>
    <recommendedName>
        <fullName evidence="2">Probable allantoicase</fullName>
        <ecNumber evidence="2">3.5.3.4</ecNumber>
    </recommendedName>
    <alternativeName>
        <fullName evidence="2">Allantoate amidinohydrolase</fullName>
    </alternativeName>
</protein>
<dbReference type="InterPro" id="IPR005164">
    <property type="entry name" value="Allantoicase"/>
</dbReference>
<reference evidence="4 5" key="1">
    <citation type="journal article" date="2019" name="Int. J. Syst. Evol. Microbiol.">
        <title>The Global Catalogue of Microorganisms (GCM) 10K type strain sequencing project: providing services to taxonomists for standard genome sequencing and annotation.</title>
        <authorList>
            <consortium name="The Broad Institute Genomics Platform"/>
            <consortium name="The Broad Institute Genome Sequencing Center for Infectious Disease"/>
            <person name="Wu L."/>
            <person name="Ma J."/>
        </authorList>
    </citation>
    <scope>NUCLEOTIDE SEQUENCE [LARGE SCALE GENOMIC DNA]</scope>
    <source>
        <strain evidence="4 5">JCM 13004</strain>
    </source>
</reference>
<evidence type="ECO:0000313" key="5">
    <source>
        <dbReference type="Proteomes" id="UP001500037"/>
    </source>
</evidence>
<keyword evidence="2" id="KW-0378">Hydrolase</keyword>
<dbReference type="HAMAP" id="MF_00813">
    <property type="entry name" value="Allantoicase"/>
    <property type="match status" value="1"/>
</dbReference>
<dbReference type="PIRSF" id="PIRSF016516">
    <property type="entry name" value="Allantoicase"/>
    <property type="match status" value="1"/>
</dbReference>
<evidence type="ECO:0000256" key="1">
    <source>
        <dbReference type="ARBA" id="ARBA00009242"/>
    </source>
</evidence>
<dbReference type="InterPro" id="IPR008979">
    <property type="entry name" value="Galactose-bd-like_sf"/>
</dbReference>
<evidence type="ECO:0000256" key="2">
    <source>
        <dbReference type="HAMAP-Rule" id="MF_00813"/>
    </source>
</evidence>
<dbReference type="EC" id="3.5.3.4" evidence="2"/>
<dbReference type="PANTHER" id="PTHR12045">
    <property type="entry name" value="ALLANTOICASE"/>
    <property type="match status" value="1"/>
</dbReference>
<dbReference type="EMBL" id="BAAALF010000071">
    <property type="protein sequence ID" value="GAA1245521.1"/>
    <property type="molecule type" value="Genomic_DNA"/>
</dbReference>
<feature type="domain" description="Allantoicase" evidence="3">
    <location>
        <begin position="45"/>
        <end position="205"/>
    </location>
</feature>
<organism evidence="4 5">
    <name type="scientific">Kitasatospora nipponensis</name>
    <dbReference type="NCBI Taxonomy" id="258049"/>
    <lineage>
        <taxon>Bacteria</taxon>
        <taxon>Bacillati</taxon>
        <taxon>Actinomycetota</taxon>
        <taxon>Actinomycetes</taxon>
        <taxon>Kitasatosporales</taxon>
        <taxon>Streptomycetaceae</taxon>
        <taxon>Kitasatospora</taxon>
    </lineage>
</organism>
<sequence length="378" mass="41112">MDLNNRRAQSGAMTTSADYGYADYQDLAADLPFRRLPDLADRRLGAGVLAANDELFAERENLLLPTPARFQPHTFGPKGQLMDGWETRRRRGAGTDRPHPDAEDHDWVLVRLGLPGVIHGVVVDTAHFRGNHPQRISVEAVELPGTPGPEELLAPTTRWQQIVAPGAVRGHAANAFEVTERRRFTHLRLKQYPDGGIARLRVHGESRPDQAWLAALGTFDLAALEHGGSVEDASDRFFSPPVNLILPGRSREMGEGWENRRRRDGGHDWVRLRLAGRAVVRAVEIDTANYVGNAAGWAAVLGFDASGGGDPADPADGGWFELVPRTLLQPDTLHRFLVPAAAGARAASHARLDVFPDGGVARLRLHGSLVGPAPEPLA</sequence>
<comment type="pathway">
    <text evidence="2">Nitrogen metabolism; (S)-allantoin degradation; (S)-ureidoglycolate from allantoate (aminidohydrolase route): step 1/1.</text>
</comment>
<dbReference type="Gene3D" id="2.60.120.260">
    <property type="entry name" value="Galactose-binding domain-like"/>
    <property type="match status" value="2"/>
</dbReference>
<comment type="similarity">
    <text evidence="1 2">Belongs to the allantoicase family.</text>
</comment>
<feature type="domain" description="Allantoicase" evidence="3">
    <location>
        <begin position="227"/>
        <end position="368"/>
    </location>
</feature>
<name>A0ABN1WD48_9ACTN</name>
<dbReference type="Proteomes" id="UP001500037">
    <property type="component" value="Unassembled WGS sequence"/>
</dbReference>